<proteinExistence type="predicted"/>
<gene>
    <name evidence="1" type="ORF">GEV33_003251</name>
</gene>
<organism evidence="1 2">
    <name type="scientific">Tenebrio molitor</name>
    <name type="common">Yellow mealworm beetle</name>
    <dbReference type="NCBI Taxonomy" id="7067"/>
    <lineage>
        <taxon>Eukaryota</taxon>
        <taxon>Metazoa</taxon>
        <taxon>Ecdysozoa</taxon>
        <taxon>Arthropoda</taxon>
        <taxon>Hexapoda</taxon>
        <taxon>Insecta</taxon>
        <taxon>Pterygota</taxon>
        <taxon>Neoptera</taxon>
        <taxon>Endopterygota</taxon>
        <taxon>Coleoptera</taxon>
        <taxon>Polyphaga</taxon>
        <taxon>Cucujiformia</taxon>
        <taxon>Tenebrionidae</taxon>
        <taxon>Tenebrio</taxon>
    </lineage>
</organism>
<sequence length="94" mass="11058">MPETSYGHHLQRDRRQLEMKSFLIGSRLFFQIDLVKQYKAGIGIEVVRERIANHPLYGYCRWDSFPESRIRSPSGHLRAPAISRDRCGLRKTQK</sequence>
<dbReference type="EMBL" id="JABDTM020014309">
    <property type="protein sequence ID" value="KAH0819540.1"/>
    <property type="molecule type" value="Genomic_DNA"/>
</dbReference>
<comment type="caution">
    <text evidence="1">The sequence shown here is derived from an EMBL/GenBank/DDBJ whole genome shotgun (WGS) entry which is preliminary data.</text>
</comment>
<keyword evidence="2" id="KW-1185">Reference proteome</keyword>
<accession>A0A8J6HRP6</accession>
<dbReference type="AlphaFoldDB" id="A0A8J6HRP6"/>
<evidence type="ECO:0000313" key="1">
    <source>
        <dbReference type="EMBL" id="KAH0819540.1"/>
    </source>
</evidence>
<protein>
    <submittedName>
        <fullName evidence="1">Uncharacterized protein</fullName>
    </submittedName>
</protein>
<reference evidence="1" key="1">
    <citation type="journal article" date="2020" name="J Insects Food Feed">
        <title>The yellow mealworm (Tenebrio molitor) genome: a resource for the emerging insects as food and feed industry.</title>
        <authorList>
            <person name="Eriksson T."/>
            <person name="Andere A."/>
            <person name="Kelstrup H."/>
            <person name="Emery V."/>
            <person name="Picard C."/>
        </authorList>
    </citation>
    <scope>NUCLEOTIDE SEQUENCE</scope>
    <source>
        <strain evidence="1">Stoneville</strain>
        <tissue evidence="1">Whole head</tissue>
    </source>
</reference>
<evidence type="ECO:0000313" key="2">
    <source>
        <dbReference type="Proteomes" id="UP000719412"/>
    </source>
</evidence>
<dbReference type="Proteomes" id="UP000719412">
    <property type="component" value="Unassembled WGS sequence"/>
</dbReference>
<name>A0A8J6HRP6_TENMO</name>
<reference evidence="1" key="2">
    <citation type="submission" date="2021-08" db="EMBL/GenBank/DDBJ databases">
        <authorList>
            <person name="Eriksson T."/>
        </authorList>
    </citation>
    <scope>NUCLEOTIDE SEQUENCE</scope>
    <source>
        <strain evidence="1">Stoneville</strain>
        <tissue evidence="1">Whole head</tissue>
    </source>
</reference>